<evidence type="ECO:0000256" key="7">
    <source>
        <dbReference type="ARBA" id="ARBA00022857"/>
    </source>
</evidence>
<comment type="cofactor">
    <cofactor evidence="2">
        <name>Mg(2+)</name>
        <dbReference type="ChEBI" id="CHEBI:18420"/>
    </cofactor>
</comment>
<evidence type="ECO:0000256" key="3">
    <source>
        <dbReference type="ARBA" id="ARBA00005094"/>
    </source>
</evidence>
<evidence type="ECO:0000256" key="8">
    <source>
        <dbReference type="ARBA" id="ARBA00023002"/>
    </source>
</evidence>
<evidence type="ECO:0000259" key="12">
    <source>
        <dbReference type="Pfam" id="PF02670"/>
    </source>
</evidence>
<keyword evidence="6" id="KW-0479">Metal-binding</keyword>
<dbReference type="InterPro" id="IPR013644">
    <property type="entry name" value="DXP_reductoisomerase_C"/>
</dbReference>
<dbReference type="InterPro" id="IPR013512">
    <property type="entry name" value="DXP_reductoisomerase_N"/>
</dbReference>
<evidence type="ECO:0000313" key="14">
    <source>
        <dbReference type="EMBL" id="GAG48578.1"/>
    </source>
</evidence>
<name>X0YJ20_9ZZZZ</name>
<feature type="non-terminal residue" evidence="14">
    <location>
        <position position="179"/>
    </location>
</feature>
<dbReference type="GO" id="GO:0030604">
    <property type="term" value="F:1-deoxy-D-xylulose-5-phosphate reductoisomerase activity"/>
    <property type="evidence" value="ECO:0007669"/>
    <property type="project" value="UniProtKB-EC"/>
</dbReference>
<comment type="cofactor">
    <cofactor evidence="1">
        <name>Mn(2+)</name>
        <dbReference type="ChEBI" id="CHEBI:29035"/>
    </cofactor>
</comment>
<keyword evidence="7" id="KW-0521">NADP</keyword>
<comment type="similarity">
    <text evidence="4">Belongs to the DXR family.</text>
</comment>
<protein>
    <recommendedName>
        <fullName evidence="5">1-deoxy-D-xylulose-5-phosphate reductoisomerase</fullName>
        <ecNumber evidence="5">1.1.1.267</ecNumber>
    </recommendedName>
</protein>
<evidence type="ECO:0000256" key="9">
    <source>
        <dbReference type="ARBA" id="ARBA00023211"/>
    </source>
</evidence>
<evidence type="ECO:0000256" key="10">
    <source>
        <dbReference type="ARBA" id="ARBA00023229"/>
    </source>
</evidence>
<gene>
    <name evidence="14" type="ORF">S01H1_82249</name>
</gene>
<dbReference type="GO" id="GO:0051484">
    <property type="term" value="P:isopentenyl diphosphate biosynthetic process, methylerythritol 4-phosphate pathway involved in terpenoid biosynthetic process"/>
    <property type="evidence" value="ECO:0007669"/>
    <property type="project" value="TreeGrafter"/>
</dbReference>
<dbReference type="AlphaFoldDB" id="X0YJ20"/>
<dbReference type="InterPro" id="IPR036291">
    <property type="entry name" value="NAD(P)-bd_dom_sf"/>
</dbReference>
<dbReference type="UniPathway" id="UPA00056">
    <property type="reaction ID" value="UER00092"/>
</dbReference>
<dbReference type="Pfam" id="PF02670">
    <property type="entry name" value="DXP_reductoisom"/>
    <property type="match status" value="1"/>
</dbReference>
<evidence type="ECO:0000256" key="6">
    <source>
        <dbReference type="ARBA" id="ARBA00022723"/>
    </source>
</evidence>
<dbReference type="PANTHER" id="PTHR30525">
    <property type="entry name" value="1-DEOXY-D-XYLULOSE 5-PHOSPHATE REDUCTOISOMERASE"/>
    <property type="match status" value="1"/>
</dbReference>
<sequence>MDSPLTGRRLRLVVLGSTGSIGRQTLDVVRSLPGRFTVIGLAAGANVTLLEEQAREFHPRLIRCDREGEYLRGRISAAWTTMEEMASHPHADLVVVATVGTTGLAPTLAALRAGKTVALANKEVLVIAGQLITAEANRHKAELRPIDSEHSAIWQCLWGEQPHSVRRIILTASGGPFRD</sequence>
<keyword evidence="8" id="KW-0560">Oxidoreductase</keyword>
<keyword evidence="10" id="KW-0414">Isoprene biosynthesis</keyword>
<dbReference type="EMBL" id="BARS01055744">
    <property type="protein sequence ID" value="GAG48578.1"/>
    <property type="molecule type" value="Genomic_DNA"/>
</dbReference>
<comment type="pathway">
    <text evidence="3">Isoprenoid biosynthesis; isopentenyl diphosphate biosynthesis via DXP pathway; isopentenyl diphosphate from 1-deoxy-D-xylulose 5-phosphate: step 1/6.</text>
</comment>
<evidence type="ECO:0000256" key="11">
    <source>
        <dbReference type="ARBA" id="ARBA00048543"/>
    </source>
</evidence>
<dbReference type="Gene3D" id="3.40.50.720">
    <property type="entry name" value="NAD(P)-binding Rossmann-like Domain"/>
    <property type="match status" value="1"/>
</dbReference>
<dbReference type="SUPFAM" id="SSF51735">
    <property type="entry name" value="NAD(P)-binding Rossmann-fold domains"/>
    <property type="match status" value="1"/>
</dbReference>
<comment type="catalytic activity">
    <reaction evidence="11">
        <text>2-C-methyl-D-erythritol 4-phosphate + NADP(+) = 1-deoxy-D-xylulose 5-phosphate + NADPH + H(+)</text>
        <dbReference type="Rhea" id="RHEA:13717"/>
        <dbReference type="ChEBI" id="CHEBI:15378"/>
        <dbReference type="ChEBI" id="CHEBI:57783"/>
        <dbReference type="ChEBI" id="CHEBI:57792"/>
        <dbReference type="ChEBI" id="CHEBI:58262"/>
        <dbReference type="ChEBI" id="CHEBI:58349"/>
        <dbReference type="EC" id="1.1.1.267"/>
    </reaction>
    <physiologicalReaction direction="right-to-left" evidence="11">
        <dbReference type="Rhea" id="RHEA:13719"/>
    </physiologicalReaction>
</comment>
<reference evidence="14" key="1">
    <citation type="journal article" date="2014" name="Front. Microbiol.">
        <title>High frequency of phylogenetically diverse reductive dehalogenase-homologous genes in deep subseafloor sedimentary metagenomes.</title>
        <authorList>
            <person name="Kawai M."/>
            <person name="Futagami T."/>
            <person name="Toyoda A."/>
            <person name="Takaki Y."/>
            <person name="Nishi S."/>
            <person name="Hori S."/>
            <person name="Arai W."/>
            <person name="Tsubouchi T."/>
            <person name="Morono Y."/>
            <person name="Uchiyama I."/>
            <person name="Ito T."/>
            <person name="Fujiyama A."/>
            <person name="Inagaki F."/>
            <person name="Takami H."/>
        </authorList>
    </citation>
    <scope>NUCLEOTIDE SEQUENCE</scope>
    <source>
        <strain evidence="14">Expedition CK06-06</strain>
    </source>
</reference>
<evidence type="ECO:0000259" key="13">
    <source>
        <dbReference type="Pfam" id="PF08436"/>
    </source>
</evidence>
<organism evidence="14">
    <name type="scientific">marine sediment metagenome</name>
    <dbReference type="NCBI Taxonomy" id="412755"/>
    <lineage>
        <taxon>unclassified sequences</taxon>
        <taxon>metagenomes</taxon>
        <taxon>ecological metagenomes</taxon>
    </lineage>
</organism>
<dbReference type="EC" id="1.1.1.267" evidence="5"/>
<dbReference type="Pfam" id="PF08436">
    <property type="entry name" value="DXP_redisom_C"/>
    <property type="match status" value="1"/>
</dbReference>
<evidence type="ECO:0000256" key="1">
    <source>
        <dbReference type="ARBA" id="ARBA00001936"/>
    </source>
</evidence>
<accession>X0YJ20</accession>
<evidence type="ECO:0000256" key="5">
    <source>
        <dbReference type="ARBA" id="ARBA00012366"/>
    </source>
</evidence>
<dbReference type="GO" id="GO:0070402">
    <property type="term" value="F:NADPH binding"/>
    <property type="evidence" value="ECO:0007669"/>
    <property type="project" value="InterPro"/>
</dbReference>
<evidence type="ECO:0000256" key="4">
    <source>
        <dbReference type="ARBA" id="ARBA00006825"/>
    </source>
</evidence>
<dbReference type="GO" id="GO:0030145">
    <property type="term" value="F:manganese ion binding"/>
    <property type="evidence" value="ECO:0007669"/>
    <property type="project" value="TreeGrafter"/>
</dbReference>
<keyword evidence="9" id="KW-0464">Manganese</keyword>
<dbReference type="PANTHER" id="PTHR30525:SF0">
    <property type="entry name" value="1-DEOXY-D-XYLULOSE 5-PHOSPHATE REDUCTOISOMERASE, CHLOROPLASTIC"/>
    <property type="match status" value="1"/>
</dbReference>
<proteinExistence type="inferred from homology"/>
<comment type="caution">
    <text evidence="14">The sequence shown here is derived from an EMBL/GenBank/DDBJ whole genome shotgun (WGS) entry which is preliminary data.</text>
</comment>
<evidence type="ECO:0000256" key="2">
    <source>
        <dbReference type="ARBA" id="ARBA00001946"/>
    </source>
</evidence>
<dbReference type="InterPro" id="IPR003821">
    <property type="entry name" value="DXP_reductoisomerase"/>
</dbReference>
<dbReference type="FunFam" id="3.40.50.720:FF:000045">
    <property type="entry name" value="1-deoxy-D-xylulose 5-phosphate reductoisomerase"/>
    <property type="match status" value="1"/>
</dbReference>
<feature type="domain" description="1-deoxy-D-xylulose 5-phosphate reductoisomerase N-terminal" evidence="12">
    <location>
        <begin position="12"/>
        <end position="129"/>
    </location>
</feature>
<feature type="domain" description="1-deoxy-D-xylulose 5-phosphate reductoisomerase C-terminal" evidence="13">
    <location>
        <begin position="144"/>
        <end position="179"/>
    </location>
</feature>